<evidence type="ECO:0000313" key="14">
    <source>
        <dbReference type="Proteomes" id="UP000470878"/>
    </source>
</evidence>
<dbReference type="GO" id="GO:0003700">
    <property type="term" value="F:DNA-binding transcription factor activity"/>
    <property type="evidence" value="ECO:0007669"/>
    <property type="project" value="InterPro"/>
</dbReference>
<gene>
    <name evidence="13" type="ORF">GIX77_04140</name>
</gene>
<dbReference type="Gene3D" id="1.10.10.60">
    <property type="entry name" value="Homeodomain-like"/>
    <property type="match status" value="2"/>
</dbReference>
<dbReference type="GO" id="GO:0008270">
    <property type="term" value="F:zinc ion binding"/>
    <property type="evidence" value="ECO:0007669"/>
    <property type="project" value="InterPro"/>
</dbReference>
<dbReference type="GO" id="GO:0006281">
    <property type="term" value="P:DNA repair"/>
    <property type="evidence" value="ECO:0007669"/>
    <property type="project" value="UniProtKB-KW"/>
</dbReference>
<dbReference type="InterPro" id="IPR018060">
    <property type="entry name" value="HTH_AraC"/>
</dbReference>
<proteinExistence type="predicted"/>
<organism evidence="13 14">
    <name type="scientific">Limosilactobacillus reuteri</name>
    <name type="common">Lactobacillus reuteri</name>
    <dbReference type="NCBI Taxonomy" id="1598"/>
    <lineage>
        <taxon>Bacteria</taxon>
        <taxon>Bacillati</taxon>
        <taxon>Bacillota</taxon>
        <taxon>Bacilli</taxon>
        <taxon>Lactobacillales</taxon>
        <taxon>Lactobacillaceae</taxon>
        <taxon>Limosilactobacillus</taxon>
    </lineage>
</organism>
<evidence type="ECO:0000256" key="1">
    <source>
        <dbReference type="ARBA" id="ARBA00001947"/>
    </source>
</evidence>
<dbReference type="SUPFAM" id="SSF46689">
    <property type="entry name" value="Homeodomain-like"/>
    <property type="match status" value="2"/>
</dbReference>
<evidence type="ECO:0000313" key="13">
    <source>
        <dbReference type="EMBL" id="MRH79974.1"/>
    </source>
</evidence>
<dbReference type="SMART" id="SM00342">
    <property type="entry name" value="HTH_ARAC"/>
    <property type="match status" value="1"/>
</dbReference>
<evidence type="ECO:0000259" key="12">
    <source>
        <dbReference type="PROSITE" id="PS01124"/>
    </source>
</evidence>
<keyword evidence="8" id="KW-0238">DNA-binding</keyword>
<evidence type="ECO:0000256" key="4">
    <source>
        <dbReference type="ARBA" id="ARBA00022723"/>
    </source>
</evidence>
<dbReference type="InterPro" id="IPR020449">
    <property type="entry name" value="Tscrpt_reg_AraC-type_HTH"/>
</dbReference>
<dbReference type="PANTHER" id="PTHR43280">
    <property type="entry name" value="ARAC-FAMILY TRANSCRIPTIONAL REGULATOR"/>
    <property type="match status" value="1"/>
</dbReference>
<accession>A0A7X2G3I3</accession>
<dbReference type="GO" id="GO:0032259">
    <property type="term" value="P:methylation"/>
    <property type="evidence" value="ECO:0007669"/>
    <property type="project" value="UniProtKB-KW"/>
</dbReference>
<reference evidence="13 14" key="1">
    <citation type="submission" date="2019-11" db="EMBL/GenBank/DDBJ databases">
        <title>Draft genome sequence of 12 host-associated Lactobacillus reuteri rodent strains.</title>
        <authorList>
            <person name="Zhang S."/>
            <person name="Ozcam M."/>
            <person name="Van Pijkeren J.P."/>
        </authorList>
    </citation>
    <scope>NUCLEOTIDE SEQUENCE [LARGE SCALE GENOMIC DNA]</scope>
    <source>
        <strain evidence="13 14">CR</strain>
    </source>
</reference>
<evidence type="ECO:0000256" key="6">
    <source>
        <dbReference type="ARBA" id="ARBA00022833"/>
    </source>
</evidence>
<evidence type="ECO:0000256" key="3">
    <source>
        <dbReference type="ARBA" id="ARBA00022679"/>
    </source>
</evidence>
<keyword evidence="5" id="KW-0227">DNA damage</keyword>
<comment type="cofactor">
    <cofactor evidence="1">
        <name>Zn(2+)</name>
        <dbReference type="ChEBI" id="CHEBI:29105"/>
    </cofactor>
</comment>
<dbReference type="GO" id="GO:0008168">
    <property type="term" value="F:methyltransferase activity"/>
    <property type="evidence" value="ECO:0007669"/>
    <property type="project" value="UniProtKB-KW"/>
</dbReference>
<keyword evidence="6" id="KW-0862">Zinc</keyword>
<evidence type="ECO:0000256" key="10">
    <source>
        <dbReference type="ARBA" id="ARBA00023163"/>
    </source>
</evidence>
<dbReference type="EMBL" id="WJMX01000004">
    <property type="protein sequence ID" value="MRH79974.1"/>
    <property type="molecule type" value="Genomic_DNA"/>
</dbReference>
<dbReference type="SUPFAM" id="SSF57884">
    <property type="entry name" value="Ada DNA repair protein, N-terminal domain (N-Ada 10)"/>
    <property type="match status" value="1"/>
</dbReference>
<dbReference type="PROSITE" id="PS00041">
    <property type="entry name" value="HTH_ARAC_FAMILY_1"/>
    <property type="match status" value="1"/>
</dbReference>
<keyword evidence="11" id="KW-0234">DNA repair</keyword>
<sequence>MRVPNDKQWQAISNNEYTVDGKFWYGVTTTKIFCKPSCSSRLPHRNHVVIFTDPQEALQNGFRPCKRCRPMEEIVSNQVWVDEIEYVLQTHYMQKLSLKELANIVHGDPSYLRHTYQKNTGMTPQQRLTEIRLKNACRLLKTTSDSISQVGIQVGIINTAYFISLFKNKYGQTPRQYRMMNINLKNKTS</sequence>
<evidence type="ECO:0000256" key="2">
    <source>
        <dbReference type="ARBA" id="ARBA00022603"/>
    </source>
</evidence>
<evidence type="ECO:0000256" key="7">
    <source>
        <dbReference type="ARBA" id="ARBA00023015"/>
    </source>
</evidence>
<dbReference type="PRINTS" id="PR00032">
    <property type="entry name" value="HTHARAC"/>
</dbReference>
<protein>
    <submittedName>
        <fullName evidence="13">AraC family transcriptional regulator</fullName>
    </submittedName>
</protein>
<dbReference type="Pfam" id="PF12833">
    <property type="entry name" value="HTH_18"/>
    <property type="match status" value="1"/>
</dbReference>
<dbReference type="InterPro" id="IPR035451">
    <property type="entry name" value="Ada-like_dom_sf"/>
</dbReference>
<dbReference type="PANTHER" id="PTHR43280:SF28">
    <property type="entry name" value="HTH-TYPE TRANSCRIPTIONAL ACTIVATOR RHAS"/>
    <property type="match status" value="1"/>
</dbReference>
<dbReference type="AlphaFoldDB" id="A0A7X2G3I3"/>
<evidence type="ECO:0000256" key="11">
    <source>
        <dbReference type="ARBA" id="ARBA00023204"/>
    </source>
</evidence>
<keyword evidence="3" id="KW-0808">Transferase</keyword>
<dbReference type="Proteomes" id="UP000470878">
    <property type="component" value="Unassembled WGS sequence"/>
</dbReference>
<keyword evidence="10" id="KW-0804">Transcription</keyword>
<dbReference type="InterPro" id="IPR004026">
    <property type="entry name" value="Ada_DNA_repair_Zn-bd"/>
</dbReference>
<dbReference type="PROSITE" id="PS01124">
    <property type="entry name" value="HTH_ARAC_FAMILY_2"/>
    <property type="match status" value="1"/>
</dbReference>
<dbReference type="PIRSF" id="PIRSF000408">
    <property type="entry name" value="Alkyltransferas_AdaA"/>
    <property type="match status" value="1"/>
</dbReference>
<evidence type="ECO:0000256" key="8">
    <source>
        <dbReference type="ARBA" id="ARBA00023125"/>
    </source>
</evidence>
<keyword evidence="4" id="KW-0479">Metal-binding</keyword>
<evidence type="ECO:0000256" key="5">
    <source>
        <dbReference type="ARBA" id="ARBA00022763"/>
    </source>
</evidence>
<keyword evidence="7" id="KW-0805">Transcription regulation</keyword>
<feature type="domain" description="HTH araC/xylS-type" evidence="12">
    <location>
        <begin position="82"/>
        <end position="180"/>
    </location>
</feature>
<evidence type="ECO:0000256" key="9">
    <source>
        <dbReference type="ARBA" id="ARBA00023159"/>
    </source>
</evidence>
<keyword evidence="2" id="KW-0489">Methyltransferase</keyword>
<dbReference type="InterPro" id="IPR016220">
    <property type="entry name" value="Me-P-triester_DNA_alkyl-Trfase"/>
</dbReference>
<dbReference type="InterPro" id="IPR009057">
    <property type="entry name" value="Homeodomain-like_sf"/>
</dbReference>
<dbReference type="Gene3D" id="3.40.10.10">
    <property type="entry name" value="DNA Methylphosphotriester Repair Domain"/>
    <property type="match status" value="1"/>
</dbReference>
<keyword evidence="9" id="KW-0010">Activator</keyword>
<name>A0A7X2G3I3_LIMRT</name>
<dbReference type="Pfam" id="PF02805">
    <property type="entry name" value="Ada_Zn_binding"/>
    <property type="match status" value="1"/>
</dbReference>
<dbReference type="InterPro" id="IPR018062">
    <property type="entry name" value="HTH_AraC-typ_CS"/>
</dbReference>
<comment type="caution">
    <text evidence="13">The sequence shown here is derived from an EMBL/GenBank/DDBJ whole genome shotgun (WGS) entry which is preliminary data.</text>
</comment>
<dbReference type="GO" id="GO:0043565">
    <property type="term" value="F:sequence-specific DNA binding"/>
    <property type="evidence" value="ECO:0007669"/>
    <property type="project" value="InterPro"/>
</dbReference>